<name>R7UIB1_CAPTE</name>
<protein>
    <submittedName>
        <fullName evidence="2 3">Uncharacterized protein</fullName>
    </submittedName>
</protein>
<dbReference type="OrthoDB" id="6769313at2759"/>
<gene>
    <name evidence="2" type="ORF">CAPTEDRAFT_207420</name>
</gene>
<organism evidence="2">
    <name type="scientific">Capitella teleta</name>
    <name type="common">Polychaete worm</name>
    <dbReference type="NCBI Taxonomy" id="283909"/>
    <lineage>
        <taxon>Eukaryota</taxon>
        <taxon>Metazoa</taxon>
        <taxon>Spiralia</taxon>
        <taxon>Lophotrochozoa</taxon>
        <taxon>Annelida</taxon>
        <taxon>Polychaeta</taxon>
        <taxon>Sedentaria</taxon>
        <taxon>Scolecida</taxon>
        <taxon>Capitellidae</taxon>
        <taxon>Capitella</taxon>
    </lineage>
</organism>
<dbReference type="OMA" id="IKCHAAK"/>
<dbReference type="EnsemblMetazoa" id="CapteT207420">
    <property type="protein sequence ID" value="CapteP207420"/>
    <property type="gene ID" value="CapteG207420"/>
</dbReference>
<dbReference type="EMBL" id="KB300783">
    <property type="protein sequence ID" value="ELU06304.1"/>
    <property type="molecule type" value="Genomic_DNA"/>
</dbReference>
<evidence type="ECO:0000313" key="3">
    <source>
        <dbReference type="EnsemblMetazoa" id="CapteP207420"/>
    </source>
</evidence>
<evidence type="ECO:0000313" key="2">
    <source>
        <dbReference type="EMBL" id="ELU06304.1"/>
    </source>
</evidence>
<dbReference type="EMBL" id="AMQN01022898">
    <property type="status" value="NOT_ANNOTATED_CDS"/>
    <property type="molecule type" value="Genomic_DNA"/>
</dbReference>
<dbReference type="HOGENOM" id="CLU_156780_0_0_1"/>
<dbReference type="Proteomes" id="UP000014760">
    <property type="component" value="Unassembled WGS sequence"/>
</dbReference>
<accession>R7UIB1</accession>
<sequence>MTRYAELDEEIKRMCNTAKKEWLDKEGDELERLYLIDAKRMHEKAKDLSGKKRSQQAFSQRKETSLWRKTRSRERWTEYMQELYNSERDDNVTVEYNEEWAAILAEEVINALKKLRTVKATGADGVAVETFSAL</sequence>
<feature type="region of interest" description="Disordered" evidence="1">
    <location>
        <begin position="46"/>
        <end position="65"/>
    </location>
</feature>
<reference evidence="2 4" key="2">
    <citation type="journal article" date="2013" name="Nature">
        <title>Insights into bilaterian evolution from three spiralian genomes.</title>
        <authorList>
            <person name="Simakov O."/>
            <person name="Marletaz F."/>
            <person name="Cho S.J."/>
            <person name="Edsinger-Gonzales E."/>
            <person name="Havlak P."/>
            <person name="Hellsten U."/>
            <person name="Kuo D.H."/>
            <person name="Larsson T."/>
            <person name="Lv J."/>
            <person name="Arendt D."/>
            <person name="Savage R."/>
            <person name="Osoegawa K."/>
            <person name="de Jong P."/>
            <person name="Grimwood J."/>
            <person name="Chapman J.A."/>
            <person name="Shapiro H."/>
            <person name="Aerts A."/>
            <person name="Otillar R.P."/>
            <person name="Terry A.Y."/>
            <person name="Boore J.L."/>
            <person name="Grigoriev I.V."/>
            <person name="Lindberg D.R."/>
            <person name="Seaver E.C."/>
            <person name="Weisblat D.A."/>
            <person name="Putnam N.H."/>
            <person name="Rokhsar D.S."/>
        </authorList>
    </citation>
    <scope>NUCLEOTIDE SEQUENCE</scope>
    <source>
        <strain evidence="2 4">I ESC-2004</strain>
    </source>
</reference>
<reference evidence="3" key="3">
    <citation type="submission" date="2015-06" db="UniProtKB">
        <authorList>
            <consortium name="EnsemblMetazoa"/>
        </authorList>
    </citation>
    <scope>IDENTIFICATION</scope>
</reference>
<evidence type="ECO:0000256" key="1">
    <source>
        <dbReference type="SAM" id="MobiDB-lite"/>
    </source>
</evidence>
<dbReference type="AlphaFoldDB" id="R7UIB1"/>
<proteinExistence type="predicted"/>
<keyword evidence="4" id="KW-1185">Reference proteome</keyword>
<reference evidence="4" key="1">
    <citation type="submission" date="2012-12" db="EMBL/GenBank/DDBJ databases">
        <authorList>
            <person name="Hellsten U."/>
            <person name="Grimwood J."/>
            <person name="Chapman J.A."/>
            <person name="Shapiro H."/>
            <person name="Aerts A."/>
            <person name="Otillar R.P."/>
            <person name="Terry A.Y."/>
            <person name="Boore J.L."/>
            <person name="Simakov O."/>
            <person name="Marletaz F."/>
            <person name="Cho S.-J."/>
            <person name="Edsinger-Gonzales E."/>
            <person name="Havlak P."/>
            <person name="Kuo D.-H."/>
            <person name="Larsson T."/>
            <person name="Lv J."/>
            <person name="Arendt D."/>
            <person name="Savage R."/>
            <person name="Osoegawa K."/>
            <person name="de Jong P."/>
            <person name="Lindberg D.R."/>
            <person name="Seaver E.C."/>
            <person name="Weisblat D.A."/>
            <person name="Putnam N.H."/>
            <person name="Grigoriev I.V."/>
            <person name="Rokhsar D.S."/>
        </authorList>
    </citation>
    <scope>NUCLEOTIDE SEQUENCE</scope>
    <source>
        <strain evidence="4">I ESC-2004</strain>
    </source>
</reference>
<evidence type="ECO:0000313" key="4">
    <source>
        <dbReference type="Proteomes" id="UP000014760"/>
    </source>
</evidence>